<proteinExistence type="predicted"/>
<protein>
    <submittedName>
        <fullName evidence="1">Uncharacterized protein</fullName>
    </submittedName>
</protein>
<accession>A0ABX8V0M2</accession>
<dbReference type="Proteomes" id="UP000826014">
    <property type="component" value="Chromosome"/>
</dbReference>
<gene>
    <name evidence="1" type="ORF">RHABOEDO_000597</name>
</gene>
<dbReference type="EMBL" id="CP075587">
    <property type="protein sequence ID" value="QYF48436.1"/>
    <property type="molecule type" value="Genomic_DNA"/>
</dbReference>
<keyword evidence="2" id="KW-1185">Reference proteome</keyword>
<organism evidence="1 2">
    <name type="scientific">Candidatus Rhabdochlamydia oedothoracis</name>
    <dbReference type="NCBI Taxonomy" id="2720720"/>
    <lineage>
        <taxon>Bacteria</taxon>
        <taxon>Pseudomonadati</taxon>
        <taxon>Chlamydiota</taxon>
        <taxon>Chlamydiia</taxon>
        <taxon>Parachlamydiales</taxon>
        <taxon>Candidatus Rhabdochlamydiaceae</taxon>
        <taxon>Candidatus Rhabdochlamydia</taxon>
    </lineage>
</organism>
<evidence type="ECO:0000313" key="1">
    <source>
        <dbReference type="EMBL" id="QYF48436.1"/>
    </source>
</evidence>
<evidence type="ECO:0000313" key="2">
    <source>
        <dbReference type="Proteomes" id="UP000826014"/>
    </source>
</evidence>
<sequence length="105" mass="12122">MNQTKCIEISTYLHSHLDHNRIPIPRQKIKNVMKPLNVIFSFLSLDQDHSKRKADIPTLKKAKNKITKDPVKISIIFFNTDNYPVFDVSAELEFEELDSLPELGA</sequence>
<reference evidence="1 2" key="1">
    <citation type="journal article" date="2022" name="bioRxiv">
        <title>Ecology and evolution of chlamydial symbionts of arthropods.</title>
        <authorList>
            <person name="Halter T."/>
            <person name="Koestlbacher S."/>
            <person name="Collingro A."/>
            <person name="Sixt B.S."/>
            <person name="Toenshoff E.R."/>
            <person name="Hendrickx F."/>
            <person name="Kostanjsek R."/>
            <person name="Horn M."/>
        </authorList>
    </citation>
    <scope>NUCLEOTIDE SEQUENCE [LARGE SCALE GENOMIC DNA]</scope>
    <source>
        <strain evidence="1">W744xW776</strain>
    </source>
</reference>
<name>A0ABX8V0M2_9BACT</name>